<evidence type="ECO:0000313" key="3">
    <source>
        <dbReference type="Proteomes" id="UP001177023"/>
    </source>
</evidence>
<proteinExistence type="predicted"/>
<keyword evidence="1" id="KW-0472">Membrane</keyword>
<dbReference type="EMBL" id="CATQJA010001677">
    <property type="protein sequence ID" value="CAJ0568184.1"/>
    <property type="molecule type" value="Genomic_DNA"/>
</dbReference>
<keyword evidence="1" id="KW-1133">Transmembrane helix</keyword>
<organism evidence="2 3">
    <name type="scientific">Mesorhabditis spiculigera</name>
    <dbReference type="NCBI Taxonomy" id="96644"/>
    <lineage>
        <taxon>Eukaryota</taxon>
        <taxon>Metazoa</taxon>
        <taxon>Ecdysozoa</taxon>
        <taxon>Nematoda</taxon>
        <taxon>Chromadorea</taxon>
        <taxon>Rhabditida</taxon>
        <taxon>Rhabditina</taxon>
        <taxon>Rhabditomorpha</taxon>
        <taxon>Rhabditoidea</taxon>
        <taxon>Rhabditidae</taxon>
        <taxon>Mesorhabditinae</taxon>
        <taxon>Mesorhabditis</taxon>
    </lineage>
</organism>
<dbReference type="Proteomes" id="UP001177023">
    <property type="component" value="Unassembled WGS sequence"/>
</dbReference>
<comment type="caution">
    <text evidence="2">The sequence shown here is derived from an EMBL/GenBank/DDBJ whole genome shotgun (WGS) entry which is preliminary data.</text>
</comment>
<gene>
    <name evidence="2" type="ORF">MSPICULIGERA_LOCUS6710</name>
</gene>
<evidence type="ECO:0000313" key="2">
    <source>
        <dbReference type="EMBL" id="CAJ0568184.1"/>
    </source>
</evidence>
<reference evidence="2" key="1">
    <citation type="submission" date="2023-06" db="EMBL/GenBank/DDBJ databases">
        <authorList>
            <person name="Delattre M."/>
        </authorList>
    </citation>
    <scope>NUCLEOTIDE SEQUENCE</scope>
    <source>
        <strain evidence="2">AF72</strain>
    </source>
</reference>
<sequence>MFGILINNCYVTDGFGKKAEVIDENGPDPSAGGSPYALPPTSGDFQFDAEATTVFGPPVPTQAKKAPRAKATTVDSLTVTEEFATNDVGTAQPTTARTSTKHDYNDYEDVTIPPNLTDLLANLPDDINADSLQKMFRDSVIDRKVLLESMDMLKKEMMKESAHVINPHVKRVGRSGEKVDQIKVDWMSARHRDQPIPADSGERKENTTTTVVRRDVKNQTAIGPPLIAGQLMIYELDEEPPMDAVEKQNGKDSECFYSHSLLFWASAGLGGLSVALLMLLLLISIKYLRLTREKDTSFSSPRRHLTAHET</sequence>
<name>A0AA36CHJ4_9BILA</name>
<feature type="non-terminal residue" evidence="2">
    <location>
        <position position="1"/>
    </location>
</feature>
<dbReference type="AlphaFoldDB" id="A0AA36CHJ4"/>
<keyword evidence="3" id="KW-1185">Reference proteome</keyword>
<evidence type="ECO:0000256" key="1">
    <source>
        <dbReference type="SAM" id="Phobius"/>
    </source>
</evidence>
<protein>
    <submittedName>
        <fullName evidence="2">Uncharacterized protein</fullName>
    </submittedName>
</protein>
<keyword evidence="1" id="KW-0812">Transmembrane</keyword>
<feature type="transmembrane region" description="Helical" evidence="1">
    <location>
        <begin position="261"/>
        <end position="285"/>
    </location>
</feature>
<accession>A0AA36CHJ4</accession>